<dbReference type="EMBL" id="BLZA01000058">
    <property type="protein sequence ID" value="GHJ90477.1"/>
    <property type="molecule type" value="Genomic_DNA"/>
</dbReference>
<dbReference type="InterPro" id="IPR036869">
    <property type="entry name" value="J_dom_sf"/>
</dbReference>
<dbReference type="Proteomes" id="UP000620104">
    <property type="component" value="Unassembled WGS sequence"/>
</dbReference>
<feature type="region of interest" description="Disordered" evidence="1">
    <location>
        <begin position="58"/>
        <end position="78"/>
    </location>
</feature>
<organism evidence="3 4">
    <name type="scientific">Naganishia liquefaciens</name>
    <dbReference type="NCBI Taxonomy" id="104408"/>
    <lineage>
        <taxon>Eukaryota</taxon>
        <taxon>Fungi</taxon>
        <taxon>Dikarya</taxon>
        <taxon>Basidiomycota</taxon>
        <taxon>Agaricomycotina</taxon>
        <taxon>Tremellomycetes</taxon>
        <taxon>Filobasidiales</taxon>
        <taxon>Filobasidiaceae</taxon>
        <taxon>Naganishia</taxon>
    </lineage>
</organism>
<dbReference type="AlphaFoldDB" id="A0A8H3YJS9"/>
<dbReference type="InterPro" id="IPR026894">
    <property type="entry name" value="DnaJ_X"/>
</dbReference>
<dbReference type="CDD" id="cd06257">
    <property type="entry name" value="DnaJ"/>
    <property type="match status" value="1"/>
</dbReference>
<name>A0A8H3YJS9_9TREE</name>
<dbReference type="InterPro" id="IPR018253">
    <property type="entry name" value="DnaJ_domain_CS"/>
</dbReference>
<dbReference type="InterPro" id="IPR001623">
    <property type="entry name" value="DnaJ_domain"/>
</dbReference>
<dbReference type="Gene3D" id="1.10.287.110">
    <property type="entry name" value="DnaJ domain"/>
    <property type="match status" value="1"/>
</dbReference>
<dbReference type="OrthoDB" id="552049at2759"/>
<dbReference type="PANTHER" id="PTHR44924:SF1">
    <property type="entry name" value="DNAJ SUBFAMILY A MEMBER 2"/>
    <property type="match status" value="1"/>
</dbReference>
<keyword evidence="4" id="KW-1185">Reference proteome</keyword>
<feature type="compositionally biased region" description="Pro residues" evidence="1">
    <location>
        <begin position="455"/>
        <end position="466"/>
    </location>
</feature>
<accession>A0A8H3YJS9</accession>
<evidence type="ECO:0000259" key="2">
    <source>
        <dbReference type="PROSITE" id="PS50076"/>
    </source>
</evidence>
<proteinExistence type="predicted"/>
<dbReference type="SMART" id="SM00271">
    <property type="entry name" value="DnaJ"/>
    <property type="match status" value="1"/>
</dbReference>
<protein>
    <recommendedName>
        <fullName evidence="2">J domain-containing protein</fullName>
    </recommendedName>
</protein>
<comment type="caution">
    <text evidence="3">The sequence shown here is derived from an EMBL/GenBank/DDBJ whole genome shotgun (WGS) entry which is preliminary data.</text>
</comment>
<dbReference type="Pfam" id="PF00226">
    <property type="entry name" value="DnaJ"/>
    <property type="match status" value="1"/>
</dbReference>
<sequence length="466" mass="51524">MAQPTIVDSRRRGTPVRCPSCRAEISFDRPHSYSGQLQIRCVECKYVFAYIPQAAAGNAAPAGGESAGGASGSKRKGMGTDLDPVETEYYEILGVEVTADQETIRKAYRRMAIKLHPDKNRGNPDAEENFKQLSIAYQVLSDPNLRSIYNRQGQKKGGGGVEPAGGFQDPEVVFGTMFGGERFQDWIGTISIGKDMKDALENEQEQQTEMAEYISQAQAAGRPLQMGPGGQPVLTPELIARRQQRQKALADRKAAARKERVDKLKRNLINKLSIYTESARGEDDRAVTESFKEICRIEAEELSHENYGHELLQAIGRTYISKSEHFEASNSFAPLGWFHGAKQNFNLIGDTVSTLRAAIELKSVFQKLQDAEQSGLSAEHVKKLEEQAAEQGVRVIWKGAKLEVESVIRSVCDEVLNDKDANPHTRALRATALKLMGEAFVSIKKPGEEEEKSRGPPPVPPRPVEK</sequence>
<evidence type="ECO:0000313" key="4">
    <source>
        <dbReference type="Proteomes" id="UP000620104"/>
    </source>
</evidence>
<dbReference type="PANTHER" id="PTHR44924">
    <property type="entry name" value="DNAJ SUBFAMILY A MEMBER 2"/>
    <property type="match status" value="1"/>
</dbReference>
<feature type="domain" description="J" evidence="2">
    <location>
        <begin position="88"/>
        <end position="153"/>
    </location>
</feature>
<evidence type="ECO:0000313" key="3">
    <source>
        <dbReference type="EMBL" id="GHJ90477.1"/>
    </source>
</evidence>
<dbReference type="PROSITE" id="PS00636">
    <property type="entry name" value="DNAJ_1"/>
    <property type="match status" value="1"/>
</dbReference>
<feature type="compositionally biased region" description="Basic and acidic residues" evidence="1">
    <location>
        <begin position="445"/>
        <end position="454"/>
    </location>
</feature>
<evidence type="ECO:0000256" key="1">
    <source>
        <dbReference type="SAM" id="MobiDB-lite"/>
    </source>
</evidence>
<reference evidence="3" key="1">
    <citation type="submission" date="2020-07" db="EMBL/GenBank/DDBJ databases">
        <title>Draft Genome Sequence of a Deep-Sea Yeast, Naganishia (Cryptococcus) liquefaciens strain N6.</title>
        <authorList>
            <person name="Han Y.W."/>
            <person name="Kajitani R."/>
            <person name="Morimoto H."/>
            <person name="Parhat M."/>
            <person name="Tsubouchi H."/>
            <person name="Bakenova O."/>
            <person name="Ogata M."/>
            <person name="Argunhan B."/>
            <person name="Aoki R."/>
            <person name="Kajiwara S."/>
            <person name="Itoh T."/>
            <person name="Iwasaki H."/>
        </authorList>
    </citation>
    <scope>NUCLEOTIDE SEQUENCE</scope>
    <source>
        <strain evidence="3">N6</strain>
    </source>
</reference>
<dbReference type="PROSITE" id="PS50076">
    <property type="entry name" value="DNAJ_2"/>
    <property type="match status" value="1"/>
</dbReference>
<dbReference type="PRINTS" id="PR00625">
    <property type="entry name" value="JDOMAIN"/>
</dbReference>
<dbReference type="SUPFAM" id="SSF46565">
    <property type="entry name" value="Chaperone J-domain"/>
    <property type="match status" value="1"/>
</dbReference>
<gene>
    <name evidence="3" type="ORF">NliqN6_6879</name>
</gene>
<dbReference type="Pfam" id="PF14308">
    <property type="entry name" value="DnaJ-X"/>
    <property type="match status" value="1"/>
</dbReference>
<feature type="region of interest" description="Disordered" evidence="1">
    <location>
        <begin position="444"/>
        <end position="466"/>
    </location>
</feature>